<gene>
    <name evidence="1" type="ORF">RF55_17093</name>
</gene>
<proteinExistence type="predicted"/>
<accession>A0A0J7K2Z5</accession>
<evidence type="ECO:0000313" key="1">
    <source>
        <dbReference type="EMBL" id="KMQ84803.1"/>
    </source>
</evidence>
<sequence length="117" mass="13180">MNRALATEDVLKNWFNEVKEHLQKLNLLGIHPSRVFNLDESAFFLVPKADSVLARKGSKSVYKVVHGDEKESITVLFTVNAEGTMLPPMILFWYERTPAIVTNNLPPGWIAGNTERG</sequence>
<dbReference type="OrthoDB" id="7697906at2759"/>
<dbReference type="STRING" id="67767.A0A0J7K2Z5"/>
<comment type="caution">
    <text evidence="1">The sequence shown here is derived from an EMBL/GenBank/DDBJ whole genome shotgun (WGS) entry which is preliminary data.</text>
</comment>
<evidence type="ECO:0000313" key="2">
    <source>
        <dbReference type="Proteomes" id="UP000036403"/>
    </source>
</evidence>
<dbReference type="AlphaFoldDB" id="A0A0J7K2Z5"/>
<dbReference type="EMBL" id="LBMM01015444">
    <property type="protein sequence ID" value="KMQ84803.1"/>
    <property type="molecule type" value="Genomic_DNA"/>
</dbReference>
<keyword evidence="2" id="KW-1185">Reference proteome</keyword>
<dbReference type="Proteomes" id="UP000036403">
    <property type="component" value="Unassembled WGS sequence"/>
</dbReference>
<reference evidence="1 2" key="1">
    <citation type="submission" date="2015-04" db="EMBL/GenBank/DDBJ databases">
        <title>Lasius niger genome sequencing.</title>
        <authorList>
            <person name="Konorov E.A."/>
            <person name="Nikitin M.A."/>
            <person name="Kirill M.V."/>
            <person name="Chang P."/>
        </authorList>
    </citation>
    <scope>NUCLEOTIDE SEQUENCE [LARGE SCALE GENOMIC DNA]</scope>
    <source>
        <tissue evidence="1">Whole</tissue>
    </source>
</reference>
<name>A0A0J7K2Z5_LASNI</name>
<dbReference type="PaxDb" id="67767-A0A0J7K2Z5"/>
<organism evidence="1 2">
    <name type="scientific">Lasius niger</name>
    <name type="common">Black garden ant</name>
    <dbReference type="NCBI Taxonomy" id="67767"/>
    <lineage>
        <taxon>Eukaryota</taxon>
        <taxon>Metazoa</taxon>
        <taxon>Ecdysozoa</taxon>
        <taxon>Arthropoda</taxon>
        <taxon>Hexapoda</taxon>
        <taxon>Insecta</taxon>
        <taxon>Pterygota</taxon>
        <taxon>Neoptera</taxon>
        <taxon>Endopterygota</taxon>
        <taxon>Hymenoptera</taxon>
        <taxon>Apocrita</taxon>
        <taxon>Aculeata</taxon>
        <taxon>Formicoidea</taxon>
        <taxon>Formicidae</taxon>
        <taxon>Formicinae</taxon>
        <taxon>Lasius</taxon>
        <taxon>Lasius</taxon>
    </lineage>
</organism>
<protein>
    <submittedName>
        <fullName evidence="1">Tigger transposable element-derived protein 6-like protein</fullName>
    </submittedName>
</protein>